<feature type="binding site" evidence="9">
    <location>
        <position position="288"/>
    </location>
    <ligand>
        <name>K(+)</name>
        <dbReference type="ChEBI" id="CHEBI:29103"/>
    </ligand>
</feature>
<evidence type="ECO:0000256" key="7">
    <source>
        <dbReference type="ARBA" id="ARBA00022958"/>
    </source>
</evidence>
<accession>A0ABS3VV99</accession>
<comment type="subunit">
    <text evidence="9">Homodimer.</text>
</comment>
<dbReference type="InterPro" id="IPR011611">
    <property type="entry name" value="PfkB_dom"/>
</dbReference>
<proteinExistence type="inferred from homology"/>
<keyword evidence="2 9" id="KW-0479">Metal-binding</keyword>
<evidence type="ECO:0000256" key="1">
    <source>
        <dbReference type="ARBA" id="ARBA00022679"/>
    </source>
</evidence>
<protein>
    <recommendedName>
        <fullName evidence="9">Ribokinase</fullName>
        <shortName evidence="9">RK</shortName>
        <ecNumber evidence="9">2.7.1.15</ecNumber>
    </recommendedName>
</protein>
<dbReference type="SUPFAM" id="SSF53613">
    <property type="entry name" value="Ribokinase-like"/>
    <property type="match status" value="1"/>
</dbReference>
<feature type="binding site" evidence="9">
    <location>
        <begin position="217"/>
        <end position="222"/>
    </location>
    <ligand>
        <name>ATP</name>
        <dbReference type="ChEBI" id="CHEBI:30616"/>
    </ligand>
</feature>
<keyword evidence="7 9" id="KW-0630">Potassium</keyword>
<dbReference type="RefSeq" id="WP_208815313.1">
    <property type="nucleotide sequence ID" value="NZ_WVUH01000187.1"/>
</dbReference>
<keyword evidence="8 9" id="KW-0119">Carbohydrate metabolism</keyword>
<dbReference type="InterPro" id="IPR029056">
    <property type="entry name" value="Ribokinase-like"/>
</dbReference>
<feature type="binding site" evidence="9">
    <location>
        <position position="243"/>
    </location>
    <ligand>
        <name>K(+)</name>
        <dbReference type="ChEBI" id="CHEBI:29103"/>
    </ligand>
</feature>
<comment type="activity regulation">
    <text evidence="9">Activated by a monovalent cation that binds near, but not in, the active site. The most likely occupant of the site in vivo is potassium. Ion binding induces a conformational change that may alter substrate affinity.</text>
</comment>
<keyword evidence="9" id="KW-0963">Cytoplasm</keyword>
<feature type="binding site" evidence="9">
    <location>
        <position position="284"/>
    </location>
    <ligand>
        <name>K(+)</name>
        <dbReference type="ChEBI" id="CHEBI:29103"/>
    </ligand>
</feature>
<gene>
    <name evidence="9" type="primary">rbsK</name>
    <name evidence="11" type="ORF">GSF22_20265</name>
</gene>
<comment type="cofactor">
    <cofactor evidence="9">
        <name>Mg(2+)</name>
        <dbReference type="ChEBI" id="CHEBI:18420"/>
    </cofactor>
    <text evidence="9">Requires a divalent cation, most likely magnesium in vivo, as an electrophilic catalyst to aid phosphoryl group transfer. It is the chelate of the metal and the nucleotide that is the actual substrate.</text>
</comment>
<evidence type="ECO:0000256" key="5">
    <source>
        <dbReference type="ARBA" id="ARBA00022840"/>
    </source>
</evidence>
<keyword evidence="12" id="KW-1185">Reference proteome</keyword>
<comment type="subcellular location">
    <subcellularLocation>
        <location evidence="9">Cytoplasm</location>
    </subcellularLocation>
</comment>
<feature type="binding site" evidence="9">
    <location>
        <position position="279"/>
    </location>
    <ligand>
        <name>K(+)</name>
        <dbReference type="ChEBI" id="CHEBI:29103"/>
    </ligand>
</feature>
<comment type="function">
    <text evidence="9">Catalyzes the phosphorylation of ribose at O-5 in a reaction requiring ATP and magnesium. The resulting D-ribose-5-phosphate can then be used either for sythesis of nucleotides, histidine, and tryptophan, or as a component of the pentose phosphate pathway.</text>
</comment>
<evidence type="ECO:0000256" key="8">
    <source>
        <dbReference type="ARBA" id="ARBA00023277"/>
    </source>
</evidence>
<evidence type="ECO:0000256" key="9">
    <source>
        <dbReference type="HAMAP-Rule" id="MF_01987"/>
    </source>
</evidence>
<dbReference type="Gene3D" id="3.40.1190.20">
    <property type="match status" value="1"/>
</dbReference>
<dbReference type="PANTHER" id="PTHR10584">
    <property type="entry name" value="SUGAR KINASE"/>
    <property type="match status" value="1"/>
</dbReference>
<comment type="caution">
    <text evidence="9">Lacks conserved residue(s) required for the propagation of feature annotation.</text>
</comment>
<comment type="catalytic activity">
    <reaction evidence="9">
        <text>D-ribose + ATP = D-ribose 5-phosphate + ADP + H(+)</text>
        <dbReference type="Rhea" id="RHEA:13697"/>
        <dbReference type="ChEBI" id="CHEBI:15378"/>
        <dbReference type="ChEBI" id="CHEBI:30616"/>
        <dbReference type="ChEBI" id="CHEBI:47013"/>
        <dbReference type="ChEBI" id="CHEBI:78346"/>
        <dbReference type="ChEBI" id="CHEBI:456216"/>
        <dbReference type="EC" id="2.7.1.15"/>
    </reaction>
</comment>
<keyword evidence="1 9" id="KW-0808">Transferase</keyword>
<feature type="active site" description="Proton acceptor" evidence="9">
    <location>
        <position position="249"/>
    </location>
</feature>
<evidence type="ECO:0000256" key="3">
    <source>
        <dbReference type="ARBA" id="ARBA00022741"/>
    </source>
</evidence>
<reference evidence="11 12" key="1">
    <citation type="submission" date="2019-12" db="EMBL/GenBank/DDBJ databases">
        <title>Whole genome sequencing of endophytic Actinobacterium Micromonospora sp. MPMI6T.</title>
        <authorList>
            <person name="Evv R."/>
            <person name="Podile A.R."/>
        </authorList>
    </citation>
    <scope>NUCLEOTIDE SEQUENCE [LARGE SCALE GENOMIC DNA]</scope>
    <source>
        <strain evidence="11 12">MPMI6</strain>
    </source>
</reference>
<evidence type="ECO:0000259" key="10">
    <source>
        <dbReference type="Pfam" id="PF00294"/>
    </source>
</evidence>
<evidence type="ECO:0000256" key="6">
    <source>
        <dbReference type="ARBA" id="ARBA00022842"/>
    </source>
</evidence>
<dbReference type="Proteomes" id="UP000823521">
    <property type="component" value="Unassembled WGS sequence"/>
</dbReference>
<feature type="binding site" evidence="9">
    <location>
        <begin position="248"/>
        <end position="249"/>
    </location>
    <ligand>
        <name>ATP</name>
        <dbReference type="ChEBI" id="CHEBI:30616"/>
    </ligand>
</feature>
<keyword evidence="3 9" id="KW-0547">Nucleotide-binding</keyword>
<comment type="caution">
    <text evidence="11">The sequence shown here is derived from an EMBL/GenBank/DDBJ whole genome shotgun (WGS) entry which is preliminary data.</text>
</comment>
<feature type="binding site" evidence="9">
    <location>
        <begin position="39"/>
        <end position="43"/>
    </location>
    <ligand>
        <name>substrate</name>
    </ligand>
</feature>
<feature type="binding site" evidence="9">
    <location>
        <position position="180"/>
    </location>
    <ligand>
        <name>ATP</name>
        <dbReference type="ChEBI" id="CHEBI:30616"/>
    </ligand>
</feature>
<dbReference type="PANTHER" id="PTHR10584:SF166">
    <property type="entry name" value="RIBOKINASE"/>
    <property type="match status" value="1"/>
</dbReference>
<dbReference type="EC" id="2.7.1.15" evidence="9"/>
<name>A0ABS3VV99_MICEH</name>
<evidence type="ECO:0000313" key="12">
    <source>
        <dbReference type="Proteomes" id="UP000823521"/>
    </source>
</evidence>
<sequence length="295" mass="29460">MPDIVVVGSLNLDVTVPLDTLPGLGQTVLGGDHLRGGGGKGGNQAVAAARLGRSVAMVAAVGADAEGDRLLDILAAEGVDTTAVLRATRPTGQALVLVTADGDSTIVVSPGANMWLAPEHLRPVAGVLSGARCLLLQHEISAPTVAAAVAAATGLVVLNPAPARPVDPAVLARVDVLVPNRGELAALVGVPVPEQVRLDELAGMARALGVRGQVVVTLGADGAVVVDADGYTLVPARPVRAVDATAAGDSFCAALADGLLAGQPIVEAARWATRVAAVTVTRPGAMDSLPHRAEV</sequence>
<dbReference type="Pfam" id="PF00294">
    <property type="entry name" value="PfkB"/>
    <property type="match status" value="1"/>
</dbReference>
<organism evidence="11 12">
    <name type="scientific">Micromonospora echinofusca</name>
    <dbReference type="NCBI Taxonomy" id="47858"/>
    <lineage>
        <taxon>Bacteria</taxon>
        <taxon>Bacillati</taxon>
        <taxon>Actinomycetota</taxon>
        <taxon>Actinomycetes</taxon>
        <taxon>Micromonosporales</taxon>
        <taxon>Micromonosporaceae</taxon>
        <taxon>Micromonospora</taxon>
    </lineage>
</organism>
<keyword evidence="5 9" id="KW-0067">ATP-binding</keyword>
<dbReference type="HAMAP" id="MF_01987">
    <property type="entry name" value="Ribokinase"/>
    <property type="match status" value="1"/>
</dbReference>
<feature type="domain" description="Carbohydrate kinase PfkB" evidence="10">
    <location>
        <begin position="1"/>
        <end position="291"/>
    </location>
</feature>
<feature type="binding site" evidence="9">
    <location>
        <position position="139"/>
    </location>
    <ligand>
        <name>substrate</name>
    </ligand>
</feature>
<comment type="similarity">
    <text evidence="9">Belongs to the carbohydrate kinase PfkB family. Ribokinase subfamily.</text>
</comment>
<evidence type="ECO:0000256" key="2">
    <source>
        <dbReference type="ARBA" id="ARBA00022723"/>
    </source>
</evidence>
<dbReference type="CDD" id="cd01174">
    <property type="entry name" value="ribokinase"/>
    <property type="match status" value="1"/>
</dbReference>
<evidence type="ECO:0000313" key="11">
    <source>
        <dbReference type="EMBL" id="MBO4208323.1"/>
    </source>
</evidence>
<feature type="binding site" evidence="9">
    <location>
        <position position="245"/>
    </location>
    <ligand>
        <name>K(+)</name>
        <dbReference type="ChEBI" id="CHEBI:29103"/>
    </ligand>
</feature>
<dbReference type="InterPro" id="IPR011877">
    <property type="entry name" value="Ribokinase"/>
</dbReference>
<dbReference type="EMBL" id="WVUH01000187">
    <property type="protein sequence ID" value="MBO4208323.1"/>
    <property type="molecule type" value="Genomic_DNA"/>
</dbReference>
<comment type="pathway">
    <text evidence="9">Carbohydrate metabolism; D-ribose degradation; D-ribose 5-phosphate from beta-D-ribopyranose: step 2/2.</text>
</comment>
<feature type="binding site" evidence="9">
    <location>
        <begin position="11"/>
        <end position="13"/>
    </location>
    <ligand>
        <name>substrate</name>
    </ligand>
</feature>
<keyword evidence="4 9" id="KW-0418">Kinase</keyword>
<dbReference type="InterPro" id="IPR002139">
    <property type="entry name" value="Ribo/fructo_kinase"/>
</dbReference>
<feature type="binding site" evidence="9">
    <location>
        <position position="249"/>
    </location>
    <ligand>
        <name>substrate</name>
    </ligand>
</feature>
<evidence type="ECO:0000256" key="4">
    <source>
        <dbReference type="ARBA" id="ARBA00022777"/>
    </source>
</evidence>
<dbReference type="PRINTS" id="PR00990">
    <property type="entry name" value="RIBOKINASE"/>
</dbReference>
<feature type="binding site" evidence="9">
    <location>
        <position position="282"/>
    </location>
    <ligand>
        <name>K(+)</name>
        <dbReference type="ChEBI" id="CHEBI:29103"/>
    </ligand>
</feature>
<keyword evidence="6 9" id="KW-0460">Magnesium</keyword>